<proteinExistence type="predicted"/>
<reference evidence="3 4" key="1">
    <citation type="submission" date="2020-08" db="EMBL/GenBank/DDBJ databases">
        <title>Sequencing the genomes of 1000 actinobacteria strains.</title>
        <authorList>
            <person name="Klenk H.-P."/>
        </authorList>
    </citation>
    <scope>NUCLEOTIDE SEQUENCE [LARGE SCALE GENOMIC DNA]</scope>
    <source>
        <strain evidence="3 4">DSM 45362</strain>
    </source>
</reference>
<evidence type="ECO:0000313" key="4">
    <source>
        <dbReference type="Proteomes" id="UP000587527"/>
    </source>
</evidence>
<protein>
    <recommendedName>
        <fullName evidence="5">Lipoprotein</fullName>
    </recommendedName>
</protein>
<evidence type="ECO:0000313" key="3">
    <source>
        <dbReference type="EMBL" id="MBB5869133.1"/>
    </source>
</evidence>
<evidence type="ECO:0000256" key="1">
    <source>
        <dbReference type="SAM" id="MobiDB-lite"/>
    </source>
</evidence>
<keyword evidence="4" id="KW-1185">Reference proteome</keyword>
<feature type="chain" id="PRO_5039369476" description="Lipoprotein" evidence="2">
    <location>
        <begin position="19"/>
        <end position="196"/>
    </location>
</feature>
<feature type="signal peptide" evidence="2">
    <location>
        <begin position="1"/>
        <end position="18"/>
    </location>
</feature>
<dbReference type="AlphaFoldDB" id="A0A841BQB8"/>
<feature type="region of interest" description="Disordered" evidence="1">
    <location>
        <begin position="25"/>
        <end position="52"/>
    </location>
</feature>
<evidence type="ECO:0008006" key="5">
    <source>
        <dbReference type="Google" id="ProtNLM"/>
    </source>
</evidence>
<accession>A0A841BQB8</accession>
<dbReference type="RefSeq" id="WP_184835553.1">
    <property type="nucleotide sequence ID" value="NZ_JACHMN010000002.1"/>
</dbReference>
<sequence>MRHHRTVLTALLATVLLAGCGTQGECTPGGAPPAAPPKSRYAFGLPQGDRSPDQRIESAVYVELARSHCGDARAMMRRKDADGDVPGWGSFDDPRAVLLFQAAVELCDGETTRARTVWDVVSRGYGGWTGIGWDVETTTVLRWHVCEAYKSVGSALLQKSKDDLPCRRADEIAPAIVAWNTGDRPDPRLDGAPGVR</sequence>
<dbReference type="EMBL" id="JACHMN010000002">
    <property type="protein sequence ID" value="MBB5869133.1"/>
    <property type="molecule type" value="Genomic_DNA"/>
</dbReference>
<comment type="caution">
    <text evidence="3">The sequence shown here is derived from an EMBL/GenBank/DDBJ whole genome shotgun (WGS) entry which is preliminary data.</text>
</comment>
<evidence type="ECO:0000256" key="2">
    <source>
        <dbReference type="SAM" id="SignalP"/>
    </source>
</evidence>
<keyword evidence="2" id="KW-0732">Signal</keyword>
<gene>
    <name evidence="3" type="ORF">F4553_002512</name>
</gene>
<dbReference type="Proteomes" id="UP000587527">
    <property type="component" value="Unassembled WGS sequence"/>
</dbReference>
<organism evidence="3 4">
    <name type="scientific">Allocatelliglobosispora scoriae</name>
    <dbReference type="NCBI Taxonomy" id="643052"/>
    <lineage>
        <taxon>Bacteria</taxon>
        <taxon>Bacillati</taxon>
        <taxon>Actinomycetota</taxon>
        <taxon>Actinomycetes</taxon>
        <taxon>Micromonosporales</taxon>
        <taxon>Micromonosporaceae</taxon>
        <taxon>Allocatelliglobosispora</taxon>
    </lineage>
</organism>
<name>A0A841BQB8_9ACTN</name>
<dbReference type="PROSITE" id="PS51257">
    <property type="entry name" value="PROKAR_LIPOPROTEIN"/>
    <property type="match status" value="1"/>
</dbReference>